<dbReference type="GO" id="GO:0005549">
    <property type="term" value="F:odorant binding"/>
    <property type="evidence" value="ECO:0007669"/>
    <property type="project" value="InterPro"/>
</dbReference>
<dbReference type="InterPro" id="IPR004117">
    <property type="entry name" value="7tm6_olfct_rcpt"/>
</dbReference>
<evidence type="ECO:0000256" key="10">
    <source>
        <dbReference type="SAM" id="Phobius"/>
    </source>
</evidence>
<evidence type="ECO:0000256" key="8">
    <source>
        <dbReference type="ARBA" id="ARBA00023170"/>
    </source>
</evidence>
<accession>A0AA38J2A6</accession>
<organism evidence="11 12">
    <name type="scientific">Zophobas morio</name>
    <dbReference type="NCBI Taxonomy" id="2755281"/>
    <lineage>
        <taxon>Eukaryota</taxon>
        <taxon>Metazoa</taxon>
        <taxon>Ecdysozoa</taxon>
        <taxon>Arthropoda</taxon>
        <taxon>Hexapoda</taxon>
        <taxon>Insecta</taxon>
        <taxon>Pterygota</taxon>
        <taxon>Neoptera</taxon>
        <taxon>Endopterygota</taxon>
        <taxon>Coleoptera</taxon>
        <taxon>Polyphaga</taxon>
        <taxon>Cucujiformia</taxon>
        <taxon>Tenebrionidae</taxon>
        <taxon>Zophobas</taxon>
    </lineage>
</organism>
<keyword evidence="3" id="KW-0716">Sensory transduction</keyword>
<evidence type="ECO:0000256" key="5">
    <source>
        <dbReference type="ARBA" id="ARBA00022725"/>
    </source>
</evidence>
<feature type="transmembrane region" description="Helical" evidence="10">
    <location>
        <begin position="285"/>
        <end position="305"/>
    </location>
</feature>
<keyword evidence="12" id="KW-1185">Reference proteome</keyword>
<dbReference type="PANTHER" id="PTHR21137:SF35">
    <property type="entry name" value="ODORANT RECEPTOR 19A-RELATED"/>
    <property type="match status" value="1"/>
</dbReference>
<keyword evidence="2" id="KW-1003">Cell membrane</keyword>
<keyword evidence="4 10" id="KW-0812">Transmembrane</keyword>
<evidence type="ECO:0000256" key="1">
    <source>
        <dbReference type="ARBA" id="ARBA00004651"/>
    </source>
</evidence>
<dbReference type="GO" id="GO:0005886">
    <property type="term" value="C:plasma membrane"/>
    <property type="evidence" value="ECO:0007669"/>
    <property type="project" value="UniProtKB-SubCell"/>
</dbReference>
<dbReference type="AlphaFoldDB" id="A0AA38J2A6"/>
<name>A0AA38J2A6_9CUCU</name>
<evidence type="ECO:0008006" key="13">
    <source>
        <dbReference type="Google" id="ProtNLM"/>
    </source>
</evidence>
<dbReference type="Proteomes" id="UP001168821">
    <property type="component" value="Unassembled WGS sequence"/>
</dbReference>
<evidence type="ECO:0000256" key="6">
    <source>
        <dbReference type="ARBA" id="ARBA00022989"/>
    </source>
</evidence>
<sequence>MKHFSWTSAIKTNLFLFKIVGLWPSDEQYKHDVYTIYMIVSITLCSFAHSVFYTVEVLLLFGSDLSDLISTLYLAVTQTLVFIKSCFFVINMRRVKHLLVVLESELFQPQSSQQRKKIEPALRSYNRANRSFLLLVNVTVVLFLLTPVLTSATKDYMLPIQAWYPWCTAKSPAYEFTYLFQAVSAIFHGTTSVSIDTFVSALNTYVAAQCILLCDTLQNLRLEGYSHDTFKRSILHHKLILSFAKNSNAFFNWIVLCQFFSSSISAALTMFLLSLTDPFSSEGQALLFCLSVVILELFTYCWFGNEVEIQVR</sequence>
<keyword evidence="9" id="KW-0807">Transducer</keyword>
<evidence type="ECO:0000256" key="3">
    <source>
        <dbReference type="ARBA" id="ARBA00022606"/>
    </source>
</evidence>
<dbReference type="GO" id="GO:0007165">
    <property type="term" value="P:signal transduction"/>
    <property type="evidence" value="ECO:0007669"/>
    <property type="project" value="UniProtKB-KW"/>
</dbReference>
<gene>
    <name evidence="11" type="ORF">Zmor_007601</name>
</gene>
<keyword evidence="5" id="KW-0552">Olfaction</keyword>
<dbReference type="EMBL" id="JALNTZ010000002">
    <property type="protein sequence ID" value="KAJ3663299.1"/>
    <property type="molecule type" value="Genomic_DNA"/>
</dbReference>
<keyword evidence="8" id="KW-0675">Receptor</keyword>
<evidence type="ECO:0000256" key="9">
    <source>
        <dbReference type="ARBA" id="ARBA00023224"/>
    </source>
</evidence>
<keyword evidence="6 10" id="KW-1133">Transmembrane helix</keyword>
<feature type="transmembrane region" description="Helical" evidence="10">
    <location>
        <begin position="36"/>
        <end position="62"/>
    </location>
</feature>
<feature type="transmembrane region" description="Helical" evidence="10">
    <location>
        <begin position="68"/>
        <end position="90"/>
    </location>
</feature>
<dbReference type="PANTHER" id="PTHR21137">
    <property type="entry name" value="ODORANT RECEPTOR"/>
    <property type="match status" value="1"/>
</dbReference>
<comment type="caution">
    <text evidence="11">The sequence shown here is derived from an EMBL/GenBank/DDBJ whole genome shotgun (WGS) entry which is preliminary data.</text>
</comment>
<keyword evidence="7 10" id="KW-0472">Membrane</keyword>
<proteinExistence type="predicted"/>
<reference evidence="11" key="1">
    <citation type="journal article" date="2023" name="G3 (Bethesda)">
        <title>Whole genome assemblies of Zophobas morio and Tenebrio molitor.</title>
        <authorList>
            <person name="Kaur S."/>
            <person name="Stinson S.A."/>
            <person name="diCenzo G.C."/>
        </authorList>
    </citation>
    <scope>NUCLEOTIDE SEQUENCE</scope>
    <source>
        <strain evidence="11">QUZm001</strain>
    </source>
</reference>
<feature type="transmembrane region" description="Helical" evidence="10">
    <location>
        <begin position="250"/>
        <end position="273"/>
    </location>
</feature>
<evidence type="ECO:0000256" key="2">
    <source>
        <dbReference type="ARBA" id="ARBA00022475"/>
    </source>
</evidence>
<protein>
    <recommendedName>
        <fullName evidence="13">Odorant receptor</fullName>
    </recommendedName>
</protein>
<evidence type="ECO:0000313" key="11">
    <source>
        <dbReference type="EMBL" id="KAJ3663299.1"/>
    </source>
</evidence>
<evidence type="ECO:0000256" key="4">
    <source>
        <dbReference type="ARBA" id="ARBA00022692"/>
    </source>
</evidence>
<evidence type="ECO:0000313" key="12">
    <source>
        <dbReference type="Proteomes" id="UP001168821"/>
    </source>
</evidence>
<dbReference type="GO" id="GO:0004984">
    <property type="term" value="F:olfactory receptor activity"/>
    <property type="evidence" value="ECO:0007669"/>
    <property type="project" value="InterPro"/>
</dbReference>
<evidence type="ECO:0000256" key="7">
    <source>
        <dbReference type="ARBA" id="ARBA00023136"/>
    </source>
</evidence>
<comment type="subcellular location">
    <subcellularLocation>
        <location evidence="1">Cell membrane</location>
        <topology evidence="1">Multi-pass membrane protein</topology>
    </subcellularLocation>
</comment>
<dbReference type="Pfam" id="PF02949">
    <property type="entry name" value="7tm_6"/>
    <property type="match status" value="1"/>
</dbReference>
<feature type="transmembrane region" description="Helical" evidence="10">
    <location>
        <begin position="132"/>
        <end position="149"/>
    </location>
</feature>